<keyword evidence="2" id="KW-1185">Reference proteome</keyword>
<dbReference type="Gene3D" id="3.10.450.50">
    <property type="match status" value="1"/>
</dbReference>
<dbReference type="EMBL" id="BLIR01000003">
    <property type="protein sequence ID" value="GFE42042.1"/>
    <property type="molecule type" value="Genomic_DNA"/>
</dbReference>
<dbReference type="GO" id="GO:0030638">
    <property type="term" value="P:polyketide metabolic process"/>
    <property type="evidence" value="ECO:0007669"/>
    <property type="project" value="InterPro"/>
</dbReference>
<name>A0A640V385_9ACTN</name>
<protein>
    <submittedName>
        <fullName evidence="1">Uncharacterized protein</fullName>
    </submittedName>
</protein>
<dbReference type="Proteomes" id="UP000431826">
    <property type="component" value="Unassembled WGS sequence"/>
</dbReference>
<evidence type="ECO:0000313" key="2">
    <source>
        <dbReference type="Proteomes" id="UP000431826"/>
    </source>
</evidence>
<proteinExistence type="predicted"/>
<dbReference type="AlphaFoldDB" id="A0A640V385"/>
<comment type="caution">
    <text evidence="1">The sequence shown here is derived from an EMBL/GenBank/DDBJ whole genome shotgun (WGS) entry which is preliminary data.</text>
</comment>
<dbReference type="InterPro" id="IPR009959">
    <property type="entry name" value="Cyclase_SnoaL-like"/>
</dbReference>
<organism evidence="1 2">
    <name type="scientific">Streptomyces tubercidicus</name>
    <dbReference type="NCBI Taxonomy" id="47759"/>
    <lineage>
        <taxon>Bacteria</taxon>
        <taxon>Bacillati</taxon>
        <taxon>Actinomycetota</taxon>
        <taxon>Actinomycetes</taxon>
        <taxon>Kitasatosporales</taxon>
        <taxon>Streptomycetaceae</taxon>
        <taxon>Streptomyces</taxon>
    </lineage>
</organism>
<gene>
    <name evidence="1" type="ORF">Stube_67150</name>
</gene>
<accession>A0A640V385</accession>
<evidence type="ECO:0000313" key="1">
    <source>
        <dbReference type="EMBL" id="GFE42042.1"/>
    </source>
</evidence>
<dbReference type="Pfam" id="PF07366">
    <property type="entry name" value="SnoaL"/>
    <property type="match status" value="1"/>
</dbReference>
<sequence>MREAFPDLKIGVQDIFGADDKVTVLVHFHGTHQGTFQHFEATGRQVSCRRMVSPTCAALIVVTPCMSWPDSVIGACLRRNYPELVSVRAKIPFSIPVACPTSIK</sequence>
<dbReference type="SUPFAM" id="SSF54427">
    <property type="entry name" value="NTF2-like"/>
    <property type="match status" value="1"/>
</dbReference>
<reference evidence="1 2" key="1">
    <citation type="submission" date="2019-12" db="EMBL/GenBank/DDBJ databases">
        <title>Whole genome shotgun sequence of Streptomyces tubercidicus NBRC 13090.</title>
        <authorList>
            <person name="Ichikawa N."/>
            <person name="Kimura A."/>
            <person name="Kitahashi Y."/>
            <person name="Komaki H."/>
            <person name="Tamura T."/>
        </authorList>
    </citation>
    <scope>NUCLEOTIDE SEQUENCE [LARGE SCALE GENOMIC DNA]</scope>
    <source>
        <strain evidence="1 2">NBRC 13090</strain>
    </source>
</reference>
<dbReference type="InterPro" id="IPR032710">
    <property type="entry name" value="NTF2-like_dom_sf"/>
</dbReference>